<evidence type="ECO:0000259" key="4">
    <source>
        <dbReference type="PROSITE" id="PS50893"/>
    </source>
</evidence>
<dbReference type="Pfam" id="PF00005">
    <property type="entry name" value="ABC_tran"/>
    <property type="match status" value="1"/>
</dbReference>
<accession>A0A840PRT9</accession>
<dbReference type="GO" id="GO:0016887">
    <property type="term" value="F:ATP hydrolysis activity"/>
    <property type="evidence" value="ECO:0007669"/>
    <property type="project" value="InterPro"/>
</dbReference>
<reference evidence="5 6" key="1">
    <citation type="submission" date="2020-08" db="EMBL/GenBank/DDBJ databases">
        <title>Genomic Encyclopedia of Type Strains, Phase IV (KMG-IV): sequencing the most valuable type-strain genomes for metagenomic binning, comparative biology and taxonomic classification.</title>
        <authorList>
            <person name="Goeker M."/>
        </authorList>
    </citation>
    <scope>NUCLEOTIDE SEQUENCE [LARGE SCALE GENOMIC DNA]</scope>
    <source>
        <strain evidence="5 6">DSM 45615</strain>
    </source>
</reference>
<dbReference type="InterPro" id="IPR017871">
    <property type="entry name" value="ABC_transporter-like_CS"/>
</dbReference>
<protein>
    <submittedName>
        <fullName evidence="5">NitT/TauT family transport system ATP-binding protein</fullName>
    </submittedName>
</protein>
<feature type="domain" description="ABC transporter" evidence="4">
    <location>
        <begin position="24"/>
        <end position="253"/>
    </location>
</feature>
<dbReference type="AlphaFoldDB" id="A0A840PRT9"/>
<dbReference type="InterPro" id="IPR027417">
    <property type="entry name" value="P-loop_NTPase"/>
</dbReference>
<comment type="caution">
    <text evidence="5">The sequence shown here is derived from an EMBL/GenBank/DDBJ whole genome shotgun (WGS) entry which is preliminary data.</text>
</comment>
<dbReference type="PANTHER" id="PTHR42788">
    <property type="entry name" value="TAURINE IMPORT ATP-BINDING PROTEIN-RELATED"/>
    <property type="match status" value="1"/>
</dbReference>
<dbReference type="SUPFAM" id="SSF52540">
    <property type="entry name" value="P-loop containing nucleoside triphosphate hydrolases"/>
    <property type="match status" value="1"/>
</dbReference>
<gene>
    <name evidence="5" type="ORF">HNP84_009591</name>
</gene>
<dbReference type="InterPro" id="IPR003593">
    <property type="entry name" value="AAA+_ATPase"/>
</dbReference>
<dbReference type="EMBL" id="JACHGN010000033">
    <property type="protein sequence ID" value="MBB5139827.1"/>
    <property type="molecule type" value="Genomic_DNA"/>
</dbReference>
<sequence length="272" mass="29896">MAEPHTRRILVRDGEDGNPAELVLSVRGACKRYGTREIFADINIDVTRGSVLTVVGPSGAGKTTLLRCIAGLLEPSAGEILLDGEPVREPPEKLAVVFQDYSRSLMPWMSVRANVELPLRGKGVGKKERRRRAHAALADVGLETSADLYPWQLSGGMQQRVAIARALAYGPEALLMDEPFASVDAQTRSDLEDLVLDLRDRLGITVVLVTHDIDEAVYLGDTVVVLGGRPTRVDKVVKVPFGRDRDQAGTKARPDFIDLRTRVLERIRQARD</sequence>
<dbReference type="Gene3D" id="3.40.50.300">
    <property type="entry name" value="P-loop containing nucleotide triphosphate hydrolases"/>
    <property type="match status" value="1"/>
</dbReference>
<dbReference type="CDD" id="cd03293">
    <property type="entry name" value="ABC_NrtD_SsuB_transporters"/>
    <property type="match status" value="1"/>
</dbReference>
<dbReference type="InterPro" id="IPR003439">
    <property type="entry name" value="ABC_transporter-like_ATP-bd"/>
</dbReference>
<dbReference type="SMART" id="SM00382">
    <property type="entry name" value="AAA"/>
    <property type="match status" value="1"/>
</dbReference>
<keyword evidence="6" id="KW-1185">Reference proteome</keyword>
<evidence type="ECO:0000313" key="5">
    <source>
        <dbReference type="EMBL" id="MBB5139827.1"/>
    </source>
</evidence>
<evidence type="ECO:0000256" key="3">
    <source>
        <dbReference type="ARBA" id="ARBA00022840"/>
    </source>
</evidence>
<dbReference type="InterPro" id="IPR050166">
    <property type="entry name" value="ABC_transporter_ATP-bind"/>
</dbReference>
<dbReference type="PROSITE" id="PS00211">
    <property type="entry name" value="ABC_TRANSPORTER_1"/>
    <property type="match status" value="1"/>
</dbReference>
<organism evidence="5 6">
    <name type="scientific">Thermocatellispora tengchongensis</name>
    <dbReference type="NCBI Taxonomy" id="1073253"/>
    <lineage>
        <taxon>Bacteria</taxon>
        <taxon>Bacillati</taxon>
        <taxon>Actinomycetota</taxon>
        <taxon>Actinomycetes</taxon>
        <taxon>Streptosporangiales</taxon>
        <taxon>Streptosporangiaceae</taxon>
        <taxon>Thermocatellispora</taxon>
    </lineage>
</organism>
<keyword evidence="1" id="KW-0813">Transport</keyword>
<keyword evidence="2" id="KW-0547">Nucleotide-binding</keyword>
<dbReference type="PANTHER" id="PTHR42788:SF13">
    <property type="entry name" value="ALIPHATIC SULFONATES IMPORT ATP-BINDING PROTEIN SSUB"/>
    <property type="match status" value="1"/>
</dbReference>
<dbReference type="PROSITE" id="PS50893">
    <property type="entry name" value="ABC_TRANSPORTER_2"/>
    <property type="match status" value="1"/>
</dbReference>
<proteinExistence type="predicted"/>
<dbReference type="RefSeq" id="WP_185056642.1">
    <property type="nucleotide sequence ID" value="NZ_BAABIX010000041.1"/>
</dbReference>
<name>A0A840PRT9_9ACTN</name>
<dbReference type="GO" id="GO:0005524">
    <property type="term" value="F:ATP binding"/>
    <property type="evidence" value="ECO:0007669"/>
    <property type="project" value="UniProtKB-KW"/>
</dbReference>
<evidence type="ECO:0000313" key="6">
    <source>
        <dbReference type="Proteomes" id="UP000578449"/>
    </source>
</evidence>
<keyword evidence="3 5" id="KW-0067">ATP-binding</keyword>
<evidence type="ECO:0000256" key="2">
    <source>
        <dbReference type="ARBA" id="ARBA00022741"/>
    </source>
</evidence>
<dbReference type="Proteomes" id="UP000578449">
    <property type="component" value="Unassembled WGS sequence"/>
</dbReference>
<evidence type="ECO:0000256" key="1">
    <source>
        <dbReference type="ARBA" id="ARBA00022448"/>
    </source>
</evidence>